<dbReference type="OrthoDB" id="10257471at2759"/>
<protein>
    <submittedName>
        <fullName evidence="2">Uncharacterized protein</fullName>
    </submittedName>
</protein>
<dbReference type="Gene3D" id="3.80.10.10">
    <property type="entry name" value="Ribonuclease Inhibitor"/>
    <property type="match status" value="1"/>
</dbReference>
<dbReference type="AlphaFoldDB" id="A0A4P9WTF7"/>
<sequence>MSDPRTLVSVAIEFAAEALKPYRRTPAAAASLLDTAERACAACQKSLRVSALPGVLNRLNLCRAVTHSAQNGSIPQISEQVSTAMLSCAGMARIPLTWATVPYDVLRRPLGWVETFWPRQRHSTLVSCARAYKAWSLTATEAIWWNAVVGGEVGQGGPARPTTPQQQLSWHFPTSADGLAPDIRKPGADQTISQTLEFLCLSTVALCPNLRYMGIGYTRSAAPLLSVSTLAIIFESCAQFACFHFRRDIYDHGPIGTEEFWNADPMGRAIIEGVHRLKYLFFCSSWGEIDDAINRATVAENSPDLTVLIAADDCHLARIEAVAAGCHLLVCVNLSFCRSNVNDDTVQTLLLTCTAIKELDIFATEVTVITVNALKSSMIVEMALSELFAVRGSSLQRLRVGEPNWYPGAHLTVSLLDSALSLRHIHLCGVWTAPLISRLSHCLPALRSIKVDEEGFNARTNPRRPGVRLLSAVIVMLLSIIAAFSRARFSKDARNAWMSRTVFPLFVYCSGWEVFATHSGARAEGYGGSQYGGRGGIELKKGEVGSPEERLSTTLAQEEGTSGLRPERLCSGSKASDKRPTSTRRSTGLTHELHSSRDFCKHDFQKRTPLPLNRPGDMQWNSENEIKDGKRTMEQVQKEQPLFGTEDTEIAPGQLFSARGASLTRLRIGEANWRMSPNSH</sequence>
<proteinExistence type="predicted"/>
<dbReference type="EMBL" id="KZ993924">
    <property type="protein sequence ID" value="RKO94346.1"/>
    <property type="molecule type" value="Genomic_DNA"/>
</dbReference>
<evidence type="ECO:0000313" key="3">
    <source>
        <dbReference type="Proteomes" id="UP000269721"/>
    </source>
</evidence>
<feature type="region of interest" description="Disordered" evidence="1">
    <location>
        <begin position="554"/>
        <end position="590"/>
    </location>
</feature>
<evidence type="ECO:0000256" key="1">
    <source>
        <dbReference type="SAM" id="MobiDB-lite"/>
    </source>
</evidence>
<reference evidence="3" key="1">
    <citation type="journal article" date="2018" name="Nat. Microbiol.">
        <title>Leveraging single-cell genomics to expand the fungal tree of life.</title>
        <authorList>
            <person name="Ahrendt S.R."/>
            <person name="Quandt C.A."/>
            <person name="Ciobanu D."/>
            <person name="Clum A."/>
            <person name="Salamov A."/>
            <person name="Andreopoulos B."/>
            <person name="Cheng J.F."/>
            <person name="Woyke T."/>
            <person name="Pelin A."/>
            <person name="Henrissat B."/>
            <person name="Reynolds N.K."/>
            <person name="Benny G.L."/>
            <person name="Smith M.E."/>
            <person name="James T.Y."/>
            <person name="Grigoriev I.V."/>
        </authorList>
    </citation>
    <scope>NUCLEOTIDE SEQUENCE [LARGE SCALE GENOMIC DNA]</scope>
</reference>
<organism evidence="2 3">
    <name type="scientific">Blyttiomyces helicus</name>
    <dbReference type="NCBI Taxonomy" id="388810"/>
    <lineage>
        <taxon>Eukaryota</taxon>
        <taxon>Fungi</taxon>
        <taxon>Fungi incertae sedis</taxon>
        <taxon>Chytridiomycota</taxon>
        <taxon>Chytridiomycota incertae sedis</taxon>
        <taxon>Chytridiomycetes</taxon>
        <taxon>Chytridiomycetes incertae sedis</taxon>
        <taxon>Blyttiomyces</taxon>
    </lineage>
</organism>
<name>A0A4P9WTF7_9FUNG</name>
<accession>A0A4P9WTF7</accession>
<dbReference type="InterPro" id="IPR032675">
    <property type="entry name" value="LRR_dom_sf"/>
</dbReference>
<gene>
    <name evidence="2" type="ORF">BDK51DRAFT_53149</name>
</gene>
<dbReference type="SUPFAM" id="SSF52047">
    <property type="entry name" value="RNI-like"/>
    <property type="match status" value="1"/>
</dbReference>
<dbReference type="Proteomes" id="UP000269721">
    <property type="component" value="Unassembled WGS sequence"/>
</dbReference>
<evidence type="ECO:0000313" key="2">
    <source>
        <dbReference type="EMBL" id="RKO94346.1"/>
    </source>
</evidence>
<keyword evidence="3" id="KW-1185">Reference proteome</keyword>